<dbReference type="SUPFAM" id="SSF48652">
    <property type="entry name" value="Tetraspanin"/>
    <property type="match status" value="1"/>
</dbReference>
<dbReference type="Proteomes" id="UP001447188">
    <property type="component" value="Unassembled WGS sequence"/>
</dbReference>
<dbReference type="InterPro" id="IPR008952">
    <property type="entry name" value="Tetraspanin_EC2_sf"/>
</dbReference>
<feature type="region of interest" description="Disordered" evidence="1">
    <location>
        <begin position="108"/>
        <end position="209"/>
    </location>
</feature>
<reference evidence="3 4" key="1">
    <citation type="submission" date="2024-02" db="EMBL/GenBank/DDBJ databases">
        <title>Discinaceae phylogenomics.</title>
        <authorList>
            <person name="Dirks A.C."/>
            <person name="James T.Y."/>
        </authorList>
    </citation>
    <scope>NUCLEOTIDE SEQUENCE [LARGE SCALE GENOMIC DNA]</scope>
    <source>
        <strain evidence="3 4">ACD0624</strain>
    </source>
</reference>
<gene>
    <name evidence="3" type="ORF">Q9L58_006224</name>
</gene>
<feature type="compositionally biased region" description="Polar residues" evidence="1">
    <location>
        <begin position="118"/>
        <end position="131"/>
    </location>
</feature>
<feature type="compositionally biased region" description="Acidic residues" evidence="1">
    <location>
        <begin position="148"/>
        <end position="157"/>
    </location>
</feature>
<evidence type="ECO:0000256" key="1">
    <source>
        <dbReference type="SAM" id="MobiDB-lite"/>
    </source>
</evidence>
<keyword evidence="4" id="KW-1185">Reference proteome</keyword>
<name>A0ABR3GG13_9PEZI</name>
<feature type="compositionally biased region" description="Basic and acidic residues" evidence="1">
    <location>
        <begin position="137"/>
        <end position="147"/>
    </location>
</feature>
<keyword evidence="2" id="KW-0472">Membrane</keyword>
<sequence length="209" mass="23376">MTSISCPLERTWHGYFNNKDAGSIKAIQDALNCCGLKTVREQAWPFANKNTPADTCSTTFNRKTPCFGPWSQKHQLSASMFTTLAIVMLMSKVIIFAVYRRRARNQPLAATQRRIGSATRNGSSAENSGSQVAGLRVRPDERTKYTDNDYDDVESVVDEASRLLENNENGTQYEAPRLLEEASGSILPSGDDSIWRNEHSRTHPSRQES</sequence>
<accession>A0ABR3GG13</accession>
<organism evidence="3 4">
    <name type="scientific">Discina gigas</name>
    <dbReference type="NCBI Taxonomy" id="1032678"/>
    <lineage>
        <taxon>Eukaryota</taxon>
        <taxon>Fungi</taxon>
        <taxon>Dikarya</taxon>
        <taxon>Ascomycota</taxon>
        <taxon>Pezizomycotina</taxon>
        <taxon>Pezizomycetes</taxon>
        <taxon>Pezizales</taxon>
        <taxon>Discinaceae</taxon>
        <taxon>Discina</taxon>
    </lineage>
</organism>
<comment type="caution">
    <text evidence="3">The sequence shown here is derived from an EMBL/GenBank/DDBJ whole genome shotgun (WGS) entry which is preliminary data.</text>
</comment>
<evidence type="ECO:0000313" key="3">
    <source>
        <dbReference type="EMBL" id="KAL0634864.1"/>
    </source>
</evidence>
<protein>
    <submittedName>
        <fullName evidence="3">Uncharacterized protein</fullName>
    </submittedName>
</protein>
<dbReference type="EMBL" id="JBBBZM010000083">
    <property type="protein sequence ID" value="KAL0634864.1"/>
    <property type="molecule type" value="Genomic_DNA"/>
</dbReference>
<feature type="transmembrane region" description="Helical" evidence="2">
    <location>
        <begin position="78"/>
        <end position="99"/>
    </location>
</feature>
<feature type="compositionally biased region" description="Basic and acidic residues" evidence="1">
    <location>
        <begin position="193"/>
        <end position="209"/>
    </location>
</feature>
<proteinExistence type="predicted"/>
<keyword evidence="2" id="KW-0812">Transmembrane</keyword>
<keyword evidence="2" id="KW-1133">Transmembrane helix</keyword>
<evidence type="ECO:0000256" key="2">
    <source>
        <dbReference type="SAM" id="Phobius"/>
    </source>
</evidence>
<evidence type="ECO:0000313" key="4">
    <source>
        <dbReference type="Proteomes" id="UP001447188"/>
    </source>
</evidence>